<evidence type="ECO:0000313" key="1">
    <source>
        <dbReference type="EMBL" id="KAI3699086.1"/>
    </source>
</evidence>
<proteinExistence type="predicted"/>
<organism evidence="1 2">
    <name type="scientific">Cichorium intybus</name>
    <name type="common">Chicory</name>
    <dbReference type="NCBI Taxonomy" id="13427"/>
    <lineage>
        <taxon>Eukaryota</taxon>
        <taxon>Viridiplantae</taxon>
        <taxon>Streptophyta</taxon>
        <taxon>Embryophyta</taxon>
        <taxon>Tracheophyta</taxon>
        <taxon>Spermatophyta</taxon>
        <taxon>Magnoliopsida</taxon>
        <taxon>eudicotyledons</taxon>
        <taxon>Gunneridae</taxon>
        <taxon>Pentapetalae</taxon>
        <taxon>asterids</taxon>
        <taxon>campanulids</taxon>
        <taxon>Asterales</taxon>
        <taxon>Asteraceae</taxon>
        <taxon>Cichorioideae</taxon>
        <taxon>Cichorieae</taxon>
        <taxon>Cichoriinae</taxon>
        <taxon>Cichorium</taxon>
    </lineage>
</organism>
<dbReference type="Proteomes" id="UP001055811">
    <property type="component" value="Linkage Group LG08"/>
</dbReference>
<reference evidence="1 2" key="2">
    <citation type="journal article" date="2022" name="Mol. Ecol. Resour.">
        <title>The genomes of chicory, endive, great burdock and yacon provide insights into Asteraceae paleo-polyploidization history and plant inulin production.</title>
        <authorList>
            <person name="Fan W."/>
            <person name="Wang S."/>
            <person name="Wang H."/>
            <person name="Wang A."/>
            <person name="Jiang F."/>
            <person name="Liu H."/>
            <person name="Zhao H."/>
            <person name="Xu D."/>
            <person name="Zhang Y."/>
        </authorList>
    </citation>
    <scope>NUCLEOTIDE SEQUENCE [LARGE SCALE GENOMIC DNA]</scope>
    <source>
        <strain evidence="2">cv. Punajuju</strain>
        <tissue evidence="1">Leaves</tissue>
    </source>
</reference>
<reference evidence="2" key="1">
    <citation type="journal article" date="2022" name="Mol. Ecol. Resour.">
        <title>The genomes of chicory, endive, great burdock and yacon provide insights into Asteraceae palaeo-polyploidization history and plant inulin production.</title>
        <authorList>
            <person name="Fan W."/>
            <person name="Wang S."/>
            <person name="Wang H."/>
            <person name="Wang A."/>
            <person name="Jiang F."/>
            <person name="Liu H."/>
            <person name="Zhao H."/>
            <person name="Xu D."/>
            <person name="Zhang Y."/>
        </authorList>
    </citation>
    <scope>NUCLEOTIDE SEQUENCE [LARGE SCALE GENOMIC DNA]</scope>
    <source>
        <strain evidence="2">cv. Punajuju</strain>
    </source>
</reference>
<name>A0ACB8ZP42_CICIN</name>
<gene>
    <name evidence="1" type="ORF">L2E82_43112</name>
</gene>
<dbReference type="EMBL" id="CM042016">
    <property type="protein sequence ID" value="KAI3699086.1"/>
    <property type="molecule type" value="Genomic_DNA"/>
</dbReference>
<protein>
    <submittedName>
        <fullName evidence="1">Uncharacterized protein</fullName>
    </submittedName>
</protein>
<evidence type="ECO:0000313" key="2">
    <source>
        <dbReference type="Proteomes" id="UP001055811"/>
    </source>
</evidence>
<accession>A0ACB8ZP42</accession>
<keyword evidence="2" id="KW-1185">Reference proteome</keyword>
<comment type="caution">
    <text evidence="1">The sequence shown here is derived from an EMBL/GenBank/DDBJ whole genome shotgun (WGS) entry which is preliminary data.</text>
</comment>
<sequence>MIETRFETRLRLRLPLAHSESSSGFIRVLDLSQIIIGSRASRVSRKTNLNVKKGCLLKIRGSWQYMKQVRDMLDNEENNQNAGFHVKEVQYIQAEEKIIKCVVDNIAVNIAFNKFGGLCNLCFLEEADILINQNGLFKRSIILIKAWCYYESSLGGHDSISAYALGILVVYIFHLYNNHFAGPLEVV</sequence>